<evidence type="ECO:0000259" key="2">
    <source>
        <dbReference type="Pfam" id="PF13556"/>
    </source>
</evidence>
<dbReference type="Proteomes" id="UP000199137">
    <property type="component" value="Unassembled WGS sequence"/>
</dbReference>
<gene>
    <name evidence="4" type="ORF">G3I59_46760</name>
    <name evidence="5" type="ORF">SAMN05421854_10798</name>
</gene>
<dbReference type="SUPFAM" id="SSF55781">
    <property type="entry name" value="GAF domain-like"/>
    <property type="match status" value="1"/>
</dbReference>
<dbReference type="Gene3D" id="1.10.10.2840">
    <property type="entry name" value="PucR C-terminal helix-turn-helix domain"/>
    <property type="match status" value="1"/>
</dbReference>
<organism evidence="5 6">
    <name type="scientific">Amycolatopsis rubida</name>
    <dbReference type="NCBI Taxonomy" id="112413"/>
    <lineage>
        <taxon>Bacteria</taxon>
        <taxon>Bacillati</taxon>
        <taxon>Actinomycetota</taxon>
        <taxon>Actinomycetes</taxon>
        <taxon>Pseudonocardiales</taxon>
        <taxon>Pseudonocardiaceae</taxon>
        <taxon>Amycolatopsis</taxon>
    </lineage>
</organism>
<dbReference type="Pfam" id="PF17853">
    <property type="entry name" value="GGDEF_2"/>
    <property type="match status" value="1"/>
</dbReference>
<evidence type="ECO:0000313" key="6">
    <source>
        <dbReference type="Proteomes" id="UP000199137"/>
    </source>
</evidence>
<dbReference type="InterPro" id="IPR029016">
    <property type="entry name" value="GAF-like_dom_sf"/>
</dbReference>
<evidence type="ECO:0000313" key="7">
    <source>
        <dbReference type="Proteomes" id="UP000470404"/>
    </source>
</evidence>
<dbReference type="Gene3D" id="3.30.450.40">
    <property type="match status" value="1"/>
</dbReference>
<evidence type="ECO:0000256" key="1">
    <source>
        <dbReference type="ARBA" id="ARBA00006754"/>
    </source>
</evidence>
<keyword evidence="7" id="KW-1185">Reference proteome</keyword>
<dbReference type="EMBL" id="FOWC01000007">
    <property type="protein sequence ID" value="SFP82083.1"/>
    <property type="molecule type" value="Genomic_DNA"/>
</dbReference>
<dbReference type="Pfam" id="PF13556">
    <property type="entry name" value="HTH_30"/>
    <property type="match status" value="1"/>
</dbReference>
<feature type="domain" description="PucR C-terminal helix-turn-helix" evidence="2">
    <location>
        <begin position="333"/>
        <end position="391"/>
    </location>
</feature>
<protein>
    <submittedName>
        <fullName evidence="4">PucR family transcriptional regulator</fullName>
    </submittedName>
    <submittedName>
        <fullName evidence="5">Sugar diacid utilization regulator</fullName>
    </submittedName>
</protein>
<reference evidence="5 6" key="1">
    <citation type="submission" date="2016-10" db="EMBL/GenBank/DDBJ databases">
        <authorList>
            <person name="de Groot N.N."/>
        </authorList>
    </citation>
    <scope>NUCLEOTIDE SEQUENCE [LARGE SCALE GENOMIC DNA]</scope>
    <source>
        <strain evidence="5 6">DSM 44637</strain>
    </source>
</reference>
<dbReference type="InterPro" id="IPR041522">
    <property type="entry name" value="CdaR_GGDEF"/>
</dbReference>
<dbReference type="InterPro" id="IPR025736">
    <property type="entry name" value="PucR_C-HTH_dom"/>
</dbReference>
<sequence length="403" mass="44870">MTDLQRLTEQLAERLNRSVAIDDAHNRLQTYSPHYGAVDEQRLASILHRKGNPEAVEWGLEFGVDRATGYVRVPTNPDRGILSRVCVPIRSQGLHLGYLWIIDAEESMTAAELESAEEAGRQAAVIMHRQTLFDNLERARERELLRDVLDADPEVRQEAMRLLAEESLFDLDRPVVALILDIAGPAGASDRAAAAEIALAQARRLVPLRHSLYLVRQSHALLVVAVDRILPTADIATRMRAEYWRALGRTGQPLGVCVGVGSQVGAIAELRTSYRRAQSVIEVGRRLRLDRVVSWEKLGVYRILSELPLGRIDSDTLHPAIARLVADADGDQLLETLEAYLDNGGDATVSAEQLCLHRSSLYHRLARIERIGQISVKRGTNLLDLHVSLKLVRLLTDRPETTS</sequence>
<accession>A0A1I5TGC4</accession>
<dbReference type="Proteomes" id="UP000470404">
    <property type="component" value="Unassembled WGS sequence"/>
</dbReference>
<dbReference type="AlphaFoldDB" id="A0A1I5TGC4"/>
<dbReference type="PANTHER" id="PTHR33744:SF1">
    <property type="entry name" value="DNA-BINDING TRANSCRIPTIONAL ACTIVATOR ADER"/>
    <property type="match status" value="1"/>
</dbReference>
<evidence type="ECO:0000313" key="4">
    <source>
        <dbReference type="EMBL" id="NEC62903.1"/>
    </source>
</evidence>
<dbReference type="InterPro" id="IPR051448">
    <property type="entry name" value="CdaR-like_regulators"/>
</dbReference>
<evidence type="ECO:0000259" key="3">
    <source>
        <dbReference type="Pfam" id="PF17853"/>
    </source>
</evidence>
<reference evidence="4 7" key="2">
    <citation type="submission" date="2020-01" db="EMBL/GenBank/DDBJ databases">
        <title>Insect and environment-associated Actinomycetes.</title>
        <authorList>
            <person name="Currrie C."/>
            <person name="Chevrette M."/>
            <person name="Carlson C."/>
            <person name="Stubbendieck R."/>
            <person name="Wendt-Pienkowski E."/>
        </authorList>
    </citation>
    <scope>NUCLEOTIDE SEQUENCE [LARGE SCALE GENOMIC DNA]</scope>
    <source>
        <strain evidence="4 7">SID8386</strain>
    </source>
</reference>
<dbReference type="InterPro" id="IPR042070">
    <property type="entry name" value="PucR_C-HTH_sf"/>
</dbReference>
<name>A0A1I5TGC4_9PSEU</name>
<dbReference type="RefSeq" id="WP_161269830.1">
    <property type="nucleotide sequence ID" value="NZ_FOWC01000007.1"/>
</dbReference>
<feature type="domain" description="CdaR GGDEF-like" evidence="3">
    <location>
        <begin position="159"/>
        <end position="283"/>
    </location>
</feature>
<comment type="similarity">
    <text evidence="1">Belongs to the CdaR family.</text>
</comment>
<dbReference type="PANTHER" id="PTHR33744">
    <property type="entry name" value="CARBOHYDRATE DIACID REGULATOR"/>
    <property type="match status" value="1"/>
</dbReference>
<proteinExistence type="inferred from homology"/>
<dbReference type="STRING" id="112413.SAMN05421854_10798"/>
<dbReference type="EMBL" id="JAAGNC010000222">
    <property type="protein sequence ID" value="NEC62903.1"/>
    <property type="molecule type" value="Genomic_DNA"/>
</dbReference>
<evidence type="ECO:0000313" key="5">
    <source>
        <dbReference type="EMBL" id="SFP82083.1"/>
    </source>
</evidence>